<evidence type="ECO:0000313" key="3">
    <source>
        <dbReference type="Proteomes" id="UP000011586"/>
    </source>
</evidence>
<keyword evidence="1" id="KW-0472">Membrane</keyword>
<accession>M0E9J2</accession>
<reference evidence="2 3" key="1">
    <citation type="journal article" date="2014" name="PLoS Genet.">
        <title>Phylogenetically driven sequencing of extremely halophilic archaea reveals strategies for static and dynamic osmo-response.</title>
        <authorList>
            <person name="Becker E.A."/>
            <person name="Seitzer P.M."/>
            <person name="Tritt A."/>
            <person name="Larsen D."/>
            <person name="Krusor M."/>
            <person name="Yao A.I."/>
            <person name="Wu D."/>
            <person name="Madern D."/>
            <person name="Eisen J.A."/>
            <person name="Darling A.E."/>
            <person name="Facciotti M.T."/>
        </authorList>
    </citation>
    <scope>NUCLEOTIDE SEQUENCE [LARGE SCALE GENOMIC DNA]</scope>
    <source>
        <strain evidence="2 3">DSM 19288</strain>
    </source>
</reference>
<dbReference type="PATRIC" id="fig|1227465.4.peg.1955"/>
<dbReference type="Proteomes" id="UP000011586">
    <property type="component" value="Unassembled WGS sequence"/>
</dbReference>
<keyword evidence="1" id="KW-1133">Transmembrane helix</keyword>
<dbReference type="RefSeq" id="WP_008443246.1">
    <property type="nucleotide sequence ID" value="NZ_AOJK01000048.1"/>
</dbReference>
<name>M0E9J2_9EURY</name>
<evidence type="ECO:0008006" key="4">
    <source>
        <dbReference type="Google" id="ProtNLM"/>
    </source>
</evidence>
<keyword evidence="3" id="KW-1185">Reference proteome</keyword>
<gene>
    <name evidence="2" type="ORF">C463_09960</name>
</gene>
<organism evidence="2 3">
    <name type="scientific">Halorubrum californiense DSM 19288</name>
    <dbReference type="NCBI Taxonomy" id="1227465"/>
    <lineage>
        <taxon>Archaea</taxon>
        <taxon>Methanobacteriati</taxon>
        <taxon>Methanobacteriota</taxon>
        <taxon>Stenosarchaea group</taxon>
        <taxon>Halobacteria</taxon>
        <taxon>Halobacteriales</taxon>
        <taxon>Haloferacaceae</taxon>
        <taxon>Halorubrum</taxon>
    </lineage>
</organism>
<dbReference type="AlphaFoldDB" id="M0E9J2"/>
<evidence type="ECO:0000256" key="1">
    <source>
        <dbReference type="SAM" id="Phobius"/>
    </source>
</evidence>
<comment type="caution">
    <text evidence="2">The sequence shown here is derived from an EMBL/GenBank/DDBJ whole genome shotgun (WGS) entry which is preliminary data.</text>
</comment>
<protein>
    <recommendedName>
        <fullName evidence="4">ABC transporter permease</fullName>
    </recommendedName>
</protein>
<proteinExistence type="predicted"/>
<sequence length="54" mass="5611">MSVGTVARKEIVDAGRSKALWAVTVSVVLFTAGITALLGVVGKQSTTEVFNLAF</sequence>
<keyword evidence="1" id="KW-0812">Transmembrane</keyword>
<dbReference type="EMBL" id="AOJK01000048">
    <property type="protein sequence ID" value="ELZ43064.1"/>
    <property type="molecule type" value="Genomic_DNA"/>
</dbReference>
<feature type="transmembrane region" description="Helical" evidence="1">
    <location>
        <begin position="20"/>
        <end position="41"/>
    </location>
</feature>
<evidence type="ECO:0000313" key="2">
    <source>
        <dbReference type="EMBL" id="ELZ43064.1"/>
    </source>
</evidence>